<sequence>MRATHVITGHHCFTGELVKNPLQYLTQCLGNAEYPLTNDVHWKLMQMGGYKAHTRGSIRALVISVQLITEGATNNSKHMVWLTLKMKKNSISSLPKYLAYLRCLQIISTGR</sequence>
<name>A0AAW0TC37_SCYPA</name>
<gene>
    <name evidence="1" type="ORF">O3P69_014431</name>
</gene>
<proteinExistence type="predicted"/>
<evidence type="ECO:0000313" key="2">
    <source>
        <dbReference type="Proteomes" id="UP001487740"/>
    </source>
</evidence>
<accession>A0AAW0TC37</accession>
<dbReference type="Proteomes" id="UP001487740">
    <property type="component" value="Unassembled WGS sequence"/>
</dbReference>
<protein>
    <submittedName>
        <fullName evidence="1">Uncharacterized protein</fullName>
    </submittedName>
</protein>
<dbReference type="EMBL" id="JARAKH010000034">
    <property type="protein sequence ID" value="KAK8384863.1"/>
    <property type="molecule type" value="Genomic_DNA"/>
</dbReference>
<reference evidence="1 2" key="1">
    <citation type="submission" date="2023-03" db="EMBL/GenBank/DDBJ databases">
        <title>High-quality genome of Scylla paramamosain provides insights in environmental adaptation.</title>
        <authorList>
            <person name="Zhang L."/>
        </authorList>
    </citation>
    <scope>NUCLEOTIDE SEQUENCE [LARGE SCALE GENOMIC DNA]</scope>
    <source>
        <strain evidence="1">LZ_2023a</strain>
        <tissue evidence="1">Muscle</tissue>
    </source>
</reference>
<dbReference type="AlphaFoldDB" id="A0AAW0TC37"/>
<organism evidence="1 2">
    <name type="scientific">Scylla paramamosain</name>
    <name type="common">Mud crab</name>
    <dbReference type="NCBI Taxonomy" id="85552"/>
    <lineage>
        <taxon>Eukaryota</taxon>
        <taxon>Metazoa</taxon>
        <taxon>Ecdysozoa</taxon>
        <taxon>Arthropoda</taxon>
        <taxon>Crustacea</taxon>
        <taxon>Multicrustacea</taxon>
        <taxon>Malacostraca</taxon>
        <taxon>Eumalacostraca</taxon>
        <taxon>Eucarida</taxon>
        <taxon>Decapoda</taxon>
        <taxon>Pleocyemata</taxon>
        <taxon>Brachyura</taxon>
        <taxon>Eubrachyura</taxon>
        <taxon>Portunoidea</taxon>
        <taxon>Portunidae</taxon>
        <taxon>Portuninae</taxon>
        <taxon>Scylla</taxon>
    </lineage>
</organism>
<keyword evidence="2" id="KW-1185">Reference proteome</keyword>
<evidence type="ECO:0000313" key="1">
    <source>
        <dbReference type="EMBL" id="KAK8384863.1"/>
    </source>
</evidence>
<comment type="caution">
    <text evidence="1">The sequence shown here is derived from an EMBL/GenBank/DDBJ whole genome shotgun (WGS) entry which is preliminary data.</text>
</comment>